<dbReference type="RefSeq" id="XP_007716156.1">
    <property type="nucleotide sequence ID" value="XM_007717966.1"/>
</dbReference>
<name>W6XUV4_COCC2</name>
<reference evidence="1 2" key="1">
    <citation type="journal article" date="2013" name="PLoS Genet.">
        <title>Comparative genome structure, secondary metabolite, and effector coding capacity across Cochliobolus pathogens.</title>
        <authorList>
            <person name="Condon B.J."/>
            <person name="Leng Y."/>
            <person name="Wu D."/>
            <person name="Bushley K.E."/>
            <person name="Ohm R.A."/>
            <person name="Otillar R."/>
            <person name="Martin J."/>
            <person name="Schackwitz W."/>
            <person name="Grimwood J."/>
            <person name="MohdZainudin N."/>
            <person name="Xue C."/>
            <person name="Wang R."/>
            <person name="Manning V.A."/>
            <person name="Dhillon B."/>
            <person name="Tu Z.J."/>
            <person name="Steffenson B.J."/>
            <person name="Salamov A."/>
            <person name="Sun H."/>
            <person name="Lowry S."/>
            <person name="LaButti K."/>
            <person name="Han J."/>
            <person name="Copeland A."/>
            <person name="Lindquist E."/>
            <person name="Barry K."/>
            <person name="Schmutz J."/>
            <person name="Baker S.E."/>
            <person name="Ciuffetti L.M."/>
            <person name="Grigoriev I.V."/>
            <person name="Zhong S."/>
            <person name="Turgeon B.G."/>
        </authorList>
    </citation>
    <scope>NUCLEOTIDE SEQUENCE [LARGE SCALE GENOMIC DNA]</scope>
    <source>
        <strain evidence="1 2">26-R-13</strain>
    </source>
</reference>
<evidence type="ECO:0000313" key="2">
    <source>
        <dbReference type="Proteomes" id="UP000053841"/>
    </source>
</evidence>
<dbReference type="KEGG" id="bze:COCCADRAFT_106244"/>
<dbReference type="GeneID" id="19143368"/>
<gene>
    <name evidence="1" type="ORF">COCCADRAFT_106244</name>
</gene>
<proteinExistence type="predicted"/>
<accession>W6XUV4</accession>
<dbReference type="AlphaFoldDB" id="W6XUV4"/>
<protein>
    <submittedName>
        <fullName evidence="1">Uncharacterized protein</fullName>
    </submittedName>
</protein>
<sequence>MKDCRKRGNAVTYVQYNTNIKSIYVGLHSEPRPQGSGRELALVWFATLHLPSCATAQIGSTTTSATQSLNISTAFRKLKNML</sequence>
<dbReference type="EMBL" id="KI964742">
    <property type="protein sequence ID" value="EUC29538.1"/>
    <property type="molecule type" value="Genomic_DNA"/>
</dbReference>
<dbReference type="Proteomes" id="UP000053841">
    <property type="component" value="Unassembled WGS sequence"/>
</dbReference>
<evidence type="ECO:0000313" key="1">
    <source>
        <dbReference type="EMBL" id="EUC29538.1"/>
    </source>
</evidence>
<organism evidence="1 2">
    <name type="scientific">Cochliobolus carbonum (strain 26-R-13)</name>
    <name type="common">Maize leaf spot fungus</name>
    <name type="synonym">Bipolaris zeicola</name>
    <dbReference type="NCBI Taxonomy" id="930089"/>
    <lineage>
        <taxon>Eukaryota</taxon>
        <taxon>Fungi</taxon>
        <taxon>Dikarya</taxon>
        <taxon>Ascomycota</taxon>
        <taxon>Pezizomycotina</taxon>
        <taxon>Dothideomycetes</taxon>
        <taxon>Pleosporomycetidae</taxon>
        <taxon>Pleosporales</taxon>
        <taxon>Pleosporineae</taxon>
        <taxon>Pleosporaceae</taxon>
        <taxon>Bipolaris</taxon>
    </lineage>
</organism>
<keyword evidence="2" id="KW-1185">Reference proteome</keyword>
<dbReference type="HOGENOM" id="CLU_2557958_0_0_1"/>